<keyword evidence="1" id="KW-1185">Reference proteome</keyword>
<evidence type="ECO:0000313" key="1">
    <source>
        <dbReference type="Proteomes" id="UP000694863"/>
    </source>
</evidence>
<dbReference type="RefSeq" id="XP_045154220.1">
    <property type="nucleotide sequence ID" value="XM_045298285.1"/>
</dbReference>
<gene>
    <name evidence="2" type="primary">LOC101650511</name>
</gene>
<proteinExistence type="predicted"/>
<name>A0AC55DR55_ECHTE</name>
<reference evidence="2" key="1">
    <citation type="submission" date="2025-08" db="UniProtKB">
        <authorList>
            <consortium name="RefSeq"/>
        </authorList>
    </citation>
    <scope>IDENTIFICATION</scope>
</reference>
<accession>A0AC55DR55</accession>
<dbReference type="Proteomes" id="UP000694863">
    <property type="component" value="Unplaced"/>
</dbReference>
<organism evidence="1 2">
    <name type="scientific">Echinops telfairi</name>
    <name type="common">Lesser hedgehog tenrec</name>
    <dbReference type="NCBI Taxonomy" id="9371"/>
    <lineage>
        <taxon>Eukaryota</taxon>
        <taxon>Metazoa</taxon>
        <taxon>Chordata</taxon>
        <taxon>Craniata</taxon>
        <taxon>Vertebrata</taxon>
        <taxon>Euteleostomi</taxon>
        <taxon>Mammalia</taxon>
        <taxon>Eutheria</taxon>
        <taxon>Afrotheria</taxon>
        <taxon>Tenrecidae</taxon>
        <taxon>Tenrecinae</taxon>
        <taxon>Echinops</taxon>
    </lineage>
</organism>
<evidence type="ECO:0000313" key="2">
    <source>
        <dbReference type="RefSeq" id="XP_045154220.1"/>
    </source>
</evidence>
<protein>
    <submittedName>
        <fullName evidence="2">Dihydrofolate reductase-like</fullName>
    </submittedName>
</protein>
<sequence length="152" mass="17097">MASPLNCIIAVFQKLGISKNGNLPWPMLRNELQYFQSMTTTSPPSVEGKPKLVIVGRKPEVSIPKNKSLKDRLNVVLSREPQEIPQGTHFLAKSLDGALKLIEQPELGSKADMVWIIGGSSVYREAMDQPGHVSLFMTRIKQEFERHTFFFS</sequence>